<gene>
    <name evidence="2" type="ORF">OAUR00152_LOCUS300</name>
</gene>
<proteinExistence type="predicted"/>
<name>A0A7S4M4D4_9STRA</name>
<dbReference type="AlphaFoldDB" id="A0A7S4M4D4"/>
<sequence>MAPDPPRVSSAPSVRAVERCTNRRRSGVSDDGLQRNNSTAQFGGSSEWRSARGSSDRHAGVAAITTRAVLKSAGEDSSYGSGGKSGDNRSGVFTLDLSVGADKKGSSSSSENSLSDGFGSSSGDNKNGGSGSGSGSHSADHKSTSSSNFHGSGGSASGNPFGKIIRPSDYIDKSKKKKDGSKIDMVRNGGASASPRKSKKPAPIFMRLFRGAQDESSMRKKMERTPSMIGRNNFSAALDAEDAVDRRLSAMSAARRNSATGAVKGSSAALDAESLASSLSISMAMDDDDSNAKKGRWRRMSITKRVCVAAVAVAGVACVTIGVALPDSQPVVAAREAIKTLVRGEEQFVLGQRETDLGEVGEEDAAKENNNRELDDLVTATSNSTNAAAPVSVGYNREMGEAQQQHQVLRGGLRPHLTAQVEEEQSPPREERFLLNKWTGGSVAPVFADDSYVYGDASPP</sequence>
<feature type="compositionally biased region" description="Low complexity" evidence="1">
    <location>
        <begin position="106"/>
        <end position="125"/>
    </location>
</feature>
<accession>A0A7S4M4D4</accession>
<feature type="compositionally biased region" description="Polar residues" evidence="1">
    <location>
        <begin position="34"/>
        <end position="48"/>
    </location>
</feature>
<organism evidence="2">
    <name type="scientific">Odontella aurita</name>
    <dbReference type="NCBI Taxonomy" id="265563"/>
    <lineage>
        <taxon>Eukaryota</taxon>
        <taxon>Sar</taxon>
        <taxon>Stramenopiles</taxon>
        <taxon>Ochrophyta</taxon>
        <taxon>Bacillariophyta</taxon>
        <taxon>Mediophyceae</taxon>
        <taxon>Biddulphiophycidae</taxon>
        <taxon>Eupodiscales</taxon>
        <taxon>Odontellaceae</taxon>
        <taxon>Odontella</taxon>
    </lineage>
</organism>
<dbReference type="EMBL" id="HBKQ01000455">
    <property type="protein sequence ID" value="CAE2200017.1"/>
    <property type="molecule type" value="Transcribed_RNA"/>
</dbReference>
<protein>
    <submittedName>
        <fullName evidence="2">Uncharacterized protein</fullName>
    </submittedName>
</protein>
<evidence type="ECO:0000313" key="2">
    <source>
        <dbReference type="EMBL" id="CAE2200017.1"/>
    </source>
</evidence>
<evidence type="ECO:0000256" key="1">
    <source>
        <dbReference type="SAM" id="MobiDB-lite"/>
    </source>
</evidence>
<feature type="region of interest" description="Disordered" evidence="1">
    <location>
        <begin position="71"/>
        <end position="202"/>
    </location>
</feature>
<reference evidence="2" key="1">
    <citation type="submission" date="2021-01" db="EMBL/GenBank/DDBJ databases">
        <authorList>
            <person name="Corre E."/>
            <person name="Pelletier E."/>
            <person name="Niang G."/>
            <person name="Scheremetjew M."/>
            <person name="Finn R."/>
            <person name="Kale V."/>
            <person name="Holt S."/>
            <person name="Cochrane G."/>
            <person name="Meng A."/>
            <person name="Brown T."/>
            <person name="Cohen L."/>
        </authorList>
    </citation>
    <scope>NUCLEOTIDE SEQUENCE</scope>
    <source>
        <strain evidence="2">Isolate 1302-5</strain>
    </source>
</reference>
<feature type="region of interest" description="Disordered" evidence="1">
    <location>
        <begin position="1"/>
        <end position="59"/>
    </location>
</feature>